<accession>A0A377FQN0</accession>
<dbReference type="GO" id="GO:0050235">
    <property type="term" value="F:pyridoxal 4-dehydrogenase activity"/>
    <property type="evidence" value="ECO:0007669"/>
    <property type="project" value="UniProtKB-EC"/>
</dbReference>
<dbReference type="CDD" id="cd05233">
    <property type="entry name" value="SDR_c"/>
    <property type="match status" value="1"/>
</dbReference>
<gene>
    <name evidence="3" type="primary">pldh-t</name>
    <name evidence="3" type="ORF">NCTC13163_00494</name>
</gene>
<dbReference type="SUPFAM" id="SSF51735">
    <property type="entry name" value="NAD(P)-binding Rossmann-fold domains"/>
    <property type="match status" value="1"/>
</dbReference>
<dbReference type="Proteomes" id="UP000254060">
    <property type="component" value="Unassembled WGS sequence"/>
</dbReference>
<dbReference type="PANTHER" id="PTHR42760">
    <property type="entry name" value="SHORT-CHAIN DEHYDROGENASES/REDUCTASES FAMILY MEMBER"/>
    <property type="match status" value="1"/>
</dbReference>
<proteinExistence type="inferred from homology"/>
<dbReference type="InterPro" id="IPR036291">
    <property type="entry name" value="NAD(P)-bd_dom_sf"/>
</dbReference>
<evidence type="ECO:0000256" key="2">
    <source>
        <dbReference type="ARBA" id="ARBA00023002"/>
    </source>
</evidence>
<dbReference type="PRINTS" id="PR00081">
    <property type="entry name" value="GDHRDH"/>
</dbReference>
<dbReference type="InterPro" id="IPR002347">
    <property type="entry name" value="SDR_fam"/>
</dbReference>
<dbReference type="GO" id="GO:0006633">
    <property type="term" value="P:fatty acid biosynthetic process"/>
    <property type="evidence" value="ECO:0007669"/>
    <property type="project" value="TreeGrafter"/>
</dbReference>
<organism evidence="3 4">
    <name type="scientific">Exiguobacterium aurantiacum</name>
    <dbReference type="NCBI Taxonomy" id="33987"/>
    <lineage>
        <taxon>Bacteria</taxon>
        <taxon>Bacillati</taxon>
        <taxon>Bacillota</taxon>
        <taxon>Bacilli</taxon>
        <taxon>Bacillales</taxon>
        <taxon>Bacillales Family XII. Incertae Sedis</taxon>
        <taxon>Exiguobacterium</taxon>
    </lineage>
</organism>
<evidence type="ECO:0000313" key="4">
    <source>
        <dbReference type="Proteomes" id="UP000254060"/>
    </source>
</evidence>
<name>A0A377FQN0_9BACL</name>
<evidence type="ECO:0000313" key="3">
    <source>
        <dbReference type="EMBL" id="STO07149.1"/>
    </source>
</evidence>
<keyword evidence="2 3" id="KW-0560">Oxidoreductase</keyword>
<dbReference type="GO" id="GO:0048038">
    <property type="term" value="F:quinone binding"/>
    <property type="evidence" value="ECO:0007669"/>
    <property type="project" value="TreeGrafter"/>
</dbReference>
<dbReference type="EMBL" id="UGGP01000001">
    <property type="protein sequence ID" value="STO07149.1"/>
    <property type="molecule type" value="Genomic_DNA"/>
</dbReference>
<dbReference type="STRING" id="1397694.GCA_000702585_01010"/>
<comment type="similarity">
    <text evidence="1">Belongs to the short-chain dehydrogenases/reductases (SDR) family.</text>
</comment>
<dbReference type="Pfam" id="PF13561">
    <property type="entry name" value="adh_short_C2"/>
    <property type="match status" value="1"/>
</dbReference>
<dbReference type="EC" id="1.1.1.107" evidence="3"/>
<evidence type="ECO:0000256" key="1">
    <source>
        <dbReference type="ARBA" id="ARBA00006484"/>
    </source>
</evidence>
<dbReference type="PANTHER" id="PTHR42760:SF133">
    <property type="entry name" value="3-OXOACYL-[ACYL-CARRIER-PROTEIN] REDUCTASE"/>
    <property type="match status" value="1"/>
</dbReference>
<dbReference type="Gene3D" id="3.40.50.720">
    <property type="entry name" value="NAD(P)-binding Rossmann-like Domain"/>
    <property type="match status" value="1"/>
</dbReference>
<dbReference type="OrthoDB" id="9803333at2"/>
<protein>
    <submittedName>
        <fullName evidence="3">Pyridoxal 4-dehydrogenase</fullName>
        <ecNumber evidence="3">1.1.1.107</ecNumber>
    </submittedName>
</protein>
<reference evidence="3 4" key="1">
    <citation type="submission" date="2018-06" db="EMBL/GenBank/DDBJ databases">
        <authorList>
            <consortium name="Pathogen Informatics"/>
            <person name="Doyle S."/>
        </authorList>
    </citation>
    <scope>NUCLEOTIDE SEQUENCE [LARGE SCALE GENOMIC DNA]</scope>
    <source>
        <strain evidence="3 4">NCTC13163</strain>
    </source>
</reference>
<dbReference type="AlphaFoldDB" id="A0A377FQN0"/>
<sequence>MRPLTLITGVSRDKGIGAAIARKLAKEGHDLYLTHWTPFDGTDGVGAEPDFFHQFVDELQTLGARVAHEAYDLASGDAKGLLDRIEATLGVPSHLINNATFERHVNVDSFTTETLRAHYLVNNEGTLGLTFAFIERYKRAGHTDGRILFMVSGGPDANNLAYIATKGALIAITPALANGTGRYGISVNALDPGPTDSGWIDDTLHDHLVPFFPHGRVGTPEDTARFVAFLMGPDGAWVNGQHLHVNGGFTCIVRRKSDEFGSSRTKYACLSPCLTEE</sequence>
<dbReference type="RefSeq" id="WP_051638869.1">
    <property type="nucleotide sequence ID" value="NZ_UGGP01000001.1"/>
</dbReference>